<organism evidence="2 3">
    <name type="scientific">Paenibacillus graminis</name>
    <dbReference type="NCBI Taxonomy" id="189425"/>
    <lineage>
        <taxon>Bacteria</taxon>
        <taxon>Bacillati</taxon>
        <taxon>Bacillota</taxon>
        <taxon>Bacilli</taxon>
        <taxon>Bacillales</taxon>
        <taxon>Paenibacillaceae</taxon>
        <taxon>Paenibacillus</taxon>
    </lineage>
</organism>
<dbReference type="SUPFAM" id="SSF51126">
    <property type="entry name" value="Pectin lyase-like"/>
    <property type="match status" value="1"/>
</dbReference>
<dbReference type="InterPro" id="IPR008979">
    <property type="entry name" value="Galactose-bd-like_sf"/>
</dbReference>
<dbReference type="KEGG" id="pgm:PGRAT_17985"/>
<dbReference type="InterPro" id="IPR011050">
    <property type="entry name" value="Pectin_lyase_fold/virulence"/>
</dbReference>
<dbReference type="Pfam" id="PF00754">
    <property type="entry name" value="F5_F8_type_C"/>
    <property type="match status" value="1"/>
</dbReference>
<dbReference type="Proteomes" id="UP000029500">
    <property type="component" value="Chromosome"/>
</dbReference>
<dbReference type="Gene3D" id="2.60.120.260">
    <property type="entry name" value="Galactose-binding domain-like"/>
    <property type="match status" value="1"/>
</dbReference>
<feature type="domain" description="F5/8 type C" evidence="1">
    <location>
        <begin position="84"/>
        <end position="216"/>
    </location>
</feature>
<proteinExistence type="predicted"/>
<name>A0A089MAB2_9BACL</name>
<evidence type="ECO:0000313" key="2">
    <source>
        <dbReference type="EMBL" id="AIQ69305.1"/>
    </source>
</evidence>
<reference evidence="2 3" key="1">
    <citation type="submission" date="2014-08" db="EMBL/GenBank/DDBJ databases">
        <title>Comparative genomics of the Paenibacillus odorifer group.</title>
        <authorList>
            <person name="den Bakker H.C."/>
            <person name="Tsai Y.-C."/>
            <person name="Martin N."/>
            <person name="Korlach J."/>
            <person name="Wiedmann M."/>
        </authorList>
    </citation>
    <scope>NUCLEOTIDE SEQUENCE [LARGE SCALE GENOMIC DNA]</scope>
    <source>
        <strain evidence="2 3">DSM 15220</strain>
    </source>
</reference>
<dbReference type="AlphaFoldDB" id="A0A089MAB2"/>
<dbReference type="InterPro" id="IPR000421">
    <property type="entry name" value="FA58C"/>
</dbReference>
<accession>A0A089MAB2</accession>
<dbReference type="eggNOG" id="COG5434">
    <property type="taxonomic scope" value="Bacteria"/>
</dbReference>
<protein>
    <recommendedName>
        <fullName evidence="1">F5/8 type C domain-containing protein</fullName>
    </recommendedName>
</protein>
<dbReference type="EMBL" id="CP009287">
    <property type="protein sequence ID" value="AIQ69305.1"/>
    <property type="molecule type" value="Genomic_DNA"/>
</dbReference>
<keyword evidence="3" id="KW-1185">Reference proteome</keyword>
<evidence type="ECO:0000313" key="3">
    <source>
        <dbReference type="Proteomes" id="UP000029500"/>
    </source>
</evidence>
<gene>
    <name evidence="2" type="ORF">PGRAT_17985</name>
</gene>
<dbReference type="STRING" id="189425.PGRAT_17985"/>
<evidence type="ECO:0000259" key="1">
    <source>
        <dbReference type="PROSITE" id="PS50022"/>
    </source>
</evidence>
<dbReference type="PROSITE" id="PS50022">
    <property type="entry name" value="FA58C_3"/>
    <property type="match status" value="1"/>
</dbReference>
<dbReference type="SUPFAM" id="SSF49785">
    <property type="entry name" value="Galactose-binding domain-like"/>
    <property type="match status" value="1"/>
</dbReference>
<dbReference type="HOGENOM" id="CLU_1276585_0_0_9"/>
<sequence length="216" mass="23502">MNSSGNGAGPVTGVTVKNITVRDIGESYAKIEGQEGALITNLTFENVYMPGSTTPATTLQEMNFTDRAYYGGVTILPVQNPEPAPAPRTNLARLHPAVISSNDNAVDSAPLAFDGNLSTRAGTKRAVDPGWLQVDLGSMKTINEVHLYWDTAYGKSYQIQISGNGTDWTLVYTTDGKGGLEKITFNPVQTRYVRMYGTERATQYGYSLREFEVYGP</sequence>